<dbReference type="InterPro" id="IPR037682">
    <property type="entry name" value="TonB_C"/>
</dbReference>
<feature type="domain" description="TonB C-terminal" evidence="10">
    <location>
        <begin position="35"/>
        <end position="126"/>
    </location>
</feature>
<proteinExistence type="inferred from homology"/>
<keyword evidence="7" id="KW-0653">Protein transport</keyword>
<dbReference type="Pfam" id="PF03544">
    <property type="entry name" value="TonB_C"/>
    <property type="match status" value="1"/>
</dbReference>
<evidence type="ECO:0000256" key="2">
    <source>
        <dbReference type="ARBA" id="ARBA00006555"/>
    </source>
</evidence>
<dbReference type="InterPro" id="IPR051045">
    <property type="entry name" value="TonB-dependent_transducer"/>
</dbReference>
<dbReference type="GO" id="GO:0055085">
    <property type="term" value="P:transmembrane transport"/>
    <property type="evidence" value="ECO:0007669"/>
    <property type="project" value="InterPro"/>
</dbReference>
<evidence type="ECO:0000256" key="3">
    <source>
        <dbReference type="ARBA" id="ARBA00022448"/>
    </source>
</evidence>
<dbReference type="InterPro" id="IPR006260">
    <property type="entry name" value="TonB/TolA_C"/>
</dbReference>
<keyword evidence="8" id="KW-1133">Transmembrane helix</keyword>
<comment type="similarity">
    <text evidence="2">Belongs to the TonB family.</text>
</comment>
<dbReference type="GO" id="GO:0015031">
    <property type="term" value="P:protein transport"/>
    <property type="evidence" value="ECO:0007669"/>
    <property type="project" value="UniProtKB-KW"/>
</dbReference>
<protein>
    <recommendedName>
        <fullName evidence="10">TonB C-terminal domain-containing protein</fullName>
    </recommendedName>
</protein>
<accession>A0A679IZ25</accession>
<keyword evidence="6" id="KW-0812">Transmembrane</keyword>
<evidence type="ECO:0000256" key="5">
    <source>
        <dbReference type="ARBA" id="ARBA00022519"/>
    </source>
</evidence>
<dbReference type="Gene3D" id="3.30.1150.10">
    <property type="match status" value="1"/>
</dbReference>
<dbReference type="RefSeq" id="WP_339090260.1">
    <property type="nucleotide sequence ID" value="NZ_LR743507.1"/>
</dbReference>
<evidence type="ECO:0000256" key="6">
    <source>
        <dbReference type="ARBA" id="ARBA00022692"/>
    </source>
</evidence>
<evidence type="ECO:0000259" key="10">
    <source>
        <dbReference type="PROSITE" id="PS52015"/>
    </source>
</evidence>
<dbReference type="NCBIfam" id="TIGR01352">
    <property type="entry name" value="tonB_Cterm"/>
    <property type="match status" value="1"/>
</dbReference>
<dbReference type="PANTHER" id="PTHR33446">
    <property type="entry name" value="PROTEIN TONB-RELATED"/>
    <property type="match status" value="1"/>
</dbReference>
<dbReference type="PROSITE" id="PS52015">
    <property type="entry name" value="TONB_CTD"/>
    <property type="match status" value="1"/>
</dbReference>
<reference evidence="11" key="1">
    <citation type="submission" date="2019-12" db="EMBL/GenBank/DDBJ databases">
        <authorList>
            <person name="Cremers G."/>
        </authorList>
    </citation>
    <scope>NUCLEOTIDE SEQUENCE</scope>
    <source>
        <strain evidence="11">Vvax</strain>
    </source>
</reference>
<comment type="subcellular location">
    <subcellularLocation>
        <location evidence="1">Cell inner membrane</location>
        <topology evidence="1">Single-pass membrane protein</topology>
        <orientation evidence="1">Periplasmic side</orientation>
    </subcellularLocation>
</comment>
<sequence length="126" mass="13604">MQLAPQAHSVQPVPEIEIAAPAVAPSTVPPAATARAVTGPTVRKRVEPTYPAELSREGIPGEVVLTFFVGENGQPEDVRIERSTHPAFSKAVMAVVPRWRFDPARAADGSAVRSRMRVPVRFLVND</sequence>
<dbReference type="EMBL" id="LR743507">
    <property type="protein sequence ID" value="CAA2104165.1"/>
    <property type="molecule type" value="Genomic_DNA"/>
</dbReference>
<dbReference type="SUPFAM" id="SSF74653">
    <property type="entry name" value="TolA/TonB C-terminal domain"/>
    <property type="match status" value="1"/>
</dbReference>
<organism evidence="11">
    <name type="scientific">Variovorax paradoxus</name>
    <dbReference type="NCBI Taxonomy" id="34073"/>
    <lineage>
        <taxon>Bacteria</taxon>
        <taxon>Pseudomonadati</taxon>
        <taxon>Pseudomonadota</taxon>
        <taxon>Betaproteobacteria</taxon>
        <taxon>Burkholderiales</taxon>
        <taxon>Comamonadaceae</taxon>
        <taxon>Variovorax</taxon>
    </lineage>
</organism>
<evidence type="ECO:0000256" key="9">
    <source>
        <dbReference type="ARBA" id="ARBA00023136"/>
    </source>
</evidence>
<keyword evidence="3" id="KW-0813">Transport</keyword>
<keyword evidence="9" id="KW-0472">Membrane</keyword>
<name>A0A679IZ25_VARPD</name>
<keyword evidence="4" id="KW-1003">Cell membrane</keyword>
<evidence type="ECO:0000256" key="8">
    <source>
        <dbReference type="ARBA" id="ARBA00022989"/>
    </source>
</evidence>
<gene>
    <name evidence="11" type="ORF">VVAX_02628</name>
</gene>
<evidence type="ECO:0000256" key="4">
    <source>
        <dbReference type="ARBA" id="ARBA00022475"/>
    </source>
</evidence>
<evidence type="ECO:0000256" key="7">
    <source>
        <dbReference type="ARBA" id="ARBA00022927"/>
    </source>
</evidence>
<dbReference type="GO" id="GO:0005886">
    <property type="term" value="C:plasma membrane"/>
    <property type="evidence" value="ECO:0007669"/>
    <property type="project" value="UniProtKB-SubCell"/>
</dbReference>
<keyword evidence="5" id="KW-0997">Cell inner membrane</keyword>
<dbReference type="AlphaFoldDB" id="A0A679IZ25"/>
<evidence type="ECO:0000256" key="1">
    <source>
        <dbReference type="ARBA" id="ARBA00004383"/>
    </source>
</evidence>
<evidence type="ECO:0000313" key="11">
    <source>
        <dbReference type="EMBL" id="CAA2104165.1"/>
    </source>
</evidence>